<dbReference type="PANTHER" id="PTHR12702">
    <property type="entry name" value="SEC15"/>
    <property type="match status" value="1"/>
</dbReference>
<organism evidence="3 4">
    <name type="scientific">Tritrichomonas musculus</name>
    <dbReference type="NCBI Taxonomy" id="1915356"/>
    <lineage>
        <taxon>Eukaryota</taxon>
        <taxon>Metamonada</taxon>
        <taxon>Parabasalia</taxon>
        <taxon>Tritrichomonadida</taxon>
        <taxon>Tritrichomonadidae</taxon>
        <taxon>Tritrichomonas</taxon>
    </lineage>
</organism>
<dbReference type="Proteomes" id="UP001470230">
    <property type="component" value="Unassembled WGS sequence"/>
</dbReference>
<sequence length="719" mass="81439">MKNISYEKMMTDEEAAIMESSLNTDTDALVSSKLANNDADAFLEQLQAFIAKKNADISAMCGEHSKTFSQSIRGAQTLGQNASELRTDVVKLREQIVSNIQEYELTLENTTRLRSEIALIDTKLSALSECQIIMQKLDNINTEIKEEHYYVAIVRILEFADYDSKISSSSAIQGLQRDVEPIINHVERLAEDKMKAWLQQFGNKCEKIGRAFLYGDKEEPLTLDPVYEFYLIERQLGHLDSLRKFYSERRQRQLSMLVESVSNDRSSNVDERTKKLFATTAGFFVTESRVSGDGFNLIPQTNLDDMWKKTLKVITAHFSVALNLSSIDELITLSHNISYFSEKMSTISLSCDDLHDFIHMKTTAFRVFLLKTGGNKIRDIIERNSQETMTIRSPEDFTLVKKYGLEEQPTEYPVEMTFVPAIPLICEYVDELISKWTEYTGTSRDTGLSDIYETLLTTCAVHLSNLGMNLRAVPTCGYMISSLTALIKTLPYFEKEVQILSQSSAKPSSDKVKKKILESIDGISGHLKTLFDDFMLQLLDIHCIKAMEADTPPHNFAQELVTFLGTMTEILKPVLSPDLFKTTVENIAITLSTQLSKLFATVKNVKYTPDLISNASVNVMFIGNWSTMITVPSAKQKMNGVTKMLSLLLNNQLMAITSDPAFKDKNKDIPFDSMVNILMHYSPKTKKALYVIPSTLVKSLITKFIPYCQEPERFQEKKK</sequence>
<dbReference type="InterPro" id="IPR046361">
    <property type="entry name" value="EXOC6/Sec15_C"/>
</dbReference>
<reference evidence="3 4" key="1">
    <citation type="submission" date="2024-04" db="EMBL/GenBank/DDBJ databases">
        <title>Tritrichomonas musculus Genome.</title>
        <authorList>
            <person name="Alves-Ferreira E."/>
            <person name="Grigg M."/>
            <person name="Lorenzi H."/>
            <person name="Galac M."/>
        </authorList>
    </citation>
    <scope>NUCLEOTIDE SEQUENCE [LARGE SCALE GENOMIC DNA]</scope>
    <source>
        <strain evidence="3 4">EAF2021</strain>
    </source>
</reference>
<dbReference type="InterPro" id="IPR042045">
    <property type="entry name" value="EXOC6/Sec15_C_dom1"/>
</dbReference>
<evidence type="ECO:0000259" key="2">
    <source>
        <dbReference type="Pfam" id="PF20651"/>
    </source>
</evidence>
<proteinExistence type="predicted"/>
<comment type="caution">
    <text evidence="3">The sequence shown here is derived from an EMBL/GenBank/DDBJ whole genome shotgun (WGS) entry which is preliminary data.</text>
</comment>
<dbReference type="PANTHER" id="PTHR12702:SF0">
    <property type="entry name" value="EXOCYST COMPLEX COMPONENT 6"/>
    <property type="match status" value="1"/>
</dbReference>
<name>A0ABR2KF71_9EUKA</name>
<feature type="domain" description="Exocyst complex component EXOC6/Sec15 N-terminal" evidence="2">
    <location>
        <begin position="45"/>
        <end position="212"/>
    </location>
</feature>
<dbReference type="Gene3D" id="1.10.357.30">
    <property type="entry name" value="Exocyst complex subunit Sec15 C-terminal domain, N-terminal subdomain"/>
    <property type="match status" value="1"/>
</dbReference>
<evidence type="ECO:0000313" key="4">
    <source>
        <dbReference type="Proteomes" id="UP001470230"/>
    </source>
</evidence>
<keyword evidence="4" id="KW-1185">Reference proteome</keyword>
<evidence type="ECO:0000313" key="3">
    <source>
        <dbReference type="EMBL" id="KAK8889750.1"/>
    </source>
</evidence>
<dbReference type="Pfam" id="PF20651">
    <property type="entry name" value="EXOC6_Sec15_N"/>
    <property type="match status" value="1"/>
</dbReference>
<protein>
    <submittedName>
        <fullName evidence="3">Exocyst complex component 6</fullName>
    </submittedName>
</protein>
<accession>A0ABR2KF71</accession>
<feature type="domain" description="Exocyst complex subunit EXOC6/Sec15 C-terminal" evidence="1">
    <location>
        <begin position="354"/>
        <end position="661"/>
    </location>
</feature>
<gene>
    <name evidence="3" type="ORF">M9Y10_034504</name>
</gene>
<evidence type="ECO:0000259" key="1">
    <source>
        <dbReference type="Pfam" id="PF04091"/>
    </source>
</evidence>
<dbReference type="EMBL" id="JAPFFF010000005">
    <property type="protein sequence ID" value="KAK8889750.1"/>
    <property type="molecule type" value="Genomic_DNA"/>
</dbReference>
<dbReference type="InterPro" id="IPR007225">
    <property type="entry name" value="EXOC6/Sec15"/>
</dbReference>
<dbReference type="InterPro" id="IPR048359">
    <property type="entry name" value="EXOC6_Sec15_N"/>
</dbReference>
<dbReference type="Pfam" id="PF04091">
    <property type="entry name" value="Sec15_C"/>
    <property type="match status" value="1"/>
</dbReference>